<dbReference type="Proteomes" id="UP000244811">
    <property type="component" value="Chromosome 2"/>
</dbReference>
<reference evidence="1" key="1">
    <citation type="submission" date="2022-07" db="EMBL/GenBank/DDBJ databases">
        <title>Evaluation of T. orientalis genome assembly methods using nanopore sequencing and analysis of variation between genomes.</title>
        <authorList>
            <person name="Yam J."/>
            <person name="Micallef M.L."/>
            <person name="Liu M."/>
            <person name="Djordjevic S.P."/>
            <person name="Bogema D.R."/>
            <person name="Jenkins C."/>
        </authorList>
    </citation>
    <scope>NUCLEOTIDE SEQUENCE</scope>
    <source>
        <strain evidence="1">Goon Nure</strain>
    </source>
</reference>
<evidence type="ECO:0000313" key="2">
    <source>
        <dbReference type="Proteomes" id="UP000244811"/>
    </source>
</evidence>
<protein>
    <submittedName>
        <fullName evidence="1">Uncharacterized protein</fullName>
    </submittedName>
</protein>
<proteinExistence type="predicted"/>
<name>A0A976QX34_THEOR</name>
<organism evidence="1 2">
    <name type="scientific">Theileria orientalis</name>
    <dbReference type="NCBI Taxonomy" id="68886"/>
    <lineage>
        <taxon>Eukaryota</taxon>
        <taxon>Sar</taxon>
        <taxon>Alveolata</taxon>
        <taxon>Apicomplexa</taxon>
        <taxon>Aconoidasida</taxon>
        <taxon>Piroplasmida</taxon>
        <taxon>Theileriidae</taxon>
        <taxon>Theileria</taxon>
    </lineage>
</organism>
<evidence type="ECO:0000313" key="1">
    <source>
        <dbReference type="EMBL" id="UKK01671.2"/>
    </source>
</evidence>
<dbReference type="AlphaFoldDB" id="A0A976QX34"/>
<gene>
    <name evidence="1" type="ORF">MACK_001024</name>
</gene>
<accession>A0A976QX34</accession>
<dbReference type="EMBL" id="CP056071">
    <property type="protein sequence ID" value="UKK01671.2"/>
    <property type="molecule type" value="Genomic_DNA"/>
</dbReference>
<sequence length="285" mass="33396">MGNSKSGLHINFSNKSGNEEVPEYYTIKISNKPYEQGRNYIKVTYKIDYHIKIPVIGFHCFYAGHFYLFIGNKDEYVFTHSPYYSTDVVKLIDVYFSVLNPDEPLLVTLHTTEPKKYNYVYRTFKRIATFHFNDMRTHESREPLNKHLIGELSNLSNGVFFYTSTGRSTDLKRIPKESDKRDYVGMEEKFHRVIYTCTGNNRSSNLYIDKLFPKRKVSGFSSLDSQKFDGLLVYYNNDDPVLIEFIEGLGTRYQYVEKDSTNWHKVEVLYTDDSSLITELDKLVP</sequence>